<keyword evidence="2 5" id="KW-0689">Ribosomal protein</keyword>
<dbReference type="InterPro" id="IPR005706">
    <property type="entry name" value="Ribosomal_uS2_bac/mit/plastid"/>
</dbReference>
<dbReference type="InterPro" id="IPR018130">
    <property type="entry name" value="Ribosomal_uS2_CS"/>
</dbReference>
<dbReference type="PROSITE" id="PS00962">
    <property type="entry name" value="RIBOSOMAL_S2_1"/>
    <property type="match status" value="1"/>
</dbReference>
<evidence type="ECO:0000256" key="6">
    <source>
        <dbReference type="RuleBase" id="RU003631"/>
    </source>
</evidence>
<evidence type="ECO:0000313" key="8">
    <source>
        <dbReference type="Proteomes" id="UP000830055"/>
    </source>
</evidence>
<dbReference type="Gene3D" id="3.40.50.10490">
    <property type="entry name" value="Glucose-6-phosphate isomerase like protein, domain 1"/>
    <property type="match status" value="1"/>
</dbReference>
<comment type="similarity">
    <text evidence="1 5 6">Belongs to the universal ribosomal protein uS2 family.</text>
</comment>
<dbReference type="CDD" id="cd01425">
    <property type="entry name" value="RPS2"/>
    <property type="match status" value="1"/>
</dbReference>
<dbReference type="PROSITE" id="PS00963">
    <property type="entry name" value="RIBOSOMAL_S2_2"/>
    <property type="match status" value="1"/>
</dbReference>
<dbReference type="PANTHER" id="PTHR12534:SF0">
    <property type="entry name" value="SMALL RIBOSOMAL SUBUNIT PROTEIN US2M"/>
    <property type="match status" value="1"/>
</dbReference>
<evidence type="ECO:0000256" key="1">
    <source>
        <dbReference type="ARBA" id="ARBA00006242"/>
    </source>
</evidence>
<dbReference type="InterPro" id="IPR023591">
    <property type="entry name" value="Ribosomal_uS2_flav_dom_sf"/>
</dbReference>
<reference evidence="7 8" key="1">
    <citation type="submission" date="2022-01" db="EMBL/GenBank/DDBJ databases">
        <title>Desulfofustis limnae sp. nov., a novel mesophilic sulfate-reducing bacterium isolated from marsh soil.</title>
        <authorList>
            <person name="Watanabe M."/>
            <person name="Takahashi A."/>
            <person name="Kojima H."/>
            <person name="Fukui M."/>
        </authorList>
    </citation>
    <scope>NUCLEOTIDE SEQUENCE [LARGE SCALE GENOMIC DNA]</scope>
    <source>
        <strain evidence="7 8">PPLL</strain>
    </source>
</reference>
<dbReference type="GO" id="GO:0005840">
    <property type="term" value="C:ribosome"/>
    <property type="evidence" value="ECO:0007669"/>
    <property type="project" value="UniProtKB-KW"/>
</dbReference>
<dbReference type="RefSeq" id="WP_284153255.1">
    <property type="nucleotide sequence ID" value="NZ_AP025516.1"/>
</dbReference>
<dbReference type="Proteomes" id="UP000830055">
    <property type="component" value="Chromosome"/>
</dbReference>
<dbReference type="HAMAP" id="MF_00291_B">
    <property type="entry name" value="Ribosomal_uS2_B"/>
    <property type="match status" value="1"/>
</dbReference>
<evidence type="ECO:0000313" key="7">
    <source>
        <dbReference type="EMBL" id="BDD86160.1"/>
    </source>
</evidence>
<accession>A0ABM7W5K5</accession>
<dbReference type="NCBIfam" id="TIGR01011">
    <property type="entry name" value="rpsB_bact"/>
    <property type="match status" value="1"/>
</dbReference>
<evidence type="ECO:0000256" key="2">
    <source>
        <dbReference type="ARBA" id="ARBA00022980"/>
    </source>
</evidence>
<dbReference type="Pfam" id="PF00318">
    <property type="entry name" value="Ribosomal_S2"/>
    <property type="match status" value="1"/>
</dbReference>
<dbReference type="SUPFAM" id="SSF52313">
    <property type="entry name" value="Ribosomal protein S2"/>
    <property type="match status" value="1"/>
</dbReference>
<evidence type="ECO:0000256" key="4">
    <source>
        <dbReference type="ARBA" id="ARBA00035256"/>
    </source>
</evidence>
<dbReference type="Gene3D" id="1.10.287.610">
    <property type="entry name" value="Helix hairpin bin"/>
    <property type="match status" value="1"/>
</dbReference>
<keyword evidence="3 5" id="KW-0687">Ribonucleoprotein</keyword>
<dbReference type="InterPro" id="IPR001865">
    <property type="entry name" value="Ribosomal_uS2"/>
</dbReference>
<dbReference type="PANTHER" id="PTHR12534">
    <property type="entry name" value="30S RIBOSOMAL PROTEIN S2 PROKARYOTIC AND ORGANELLAR"/>
    <property type="match status" value="1"/>
</dbReference>
<dbReference type="EMBL" id="AP025516">
    <property type="protein sequence ID" value="BDD86160.1"/>
    <property type="molecule type" value="Genomic_DNA"/>
</dbReference>
<gene>
    <name evidence="5 7" type="primary">rpsB</name>
    <name evidence="7" type="ORF">DPPLL_05250</name>
</gene>
<sequence>MARASVKEMLQAGLHFGHQTRRWNPKMKPYIYGPRNGIYIINLDITRRLFDKACDFLQNEVGKGSSVLFVGTKRQAQAIIREEAKRCGMYYVDHRWLGGMLTNFQTIKTSIERLKTIESMQADGTINKFPKKEILKMEKERVKLERNVGGIKDMRSLPGAIFVIDPKAEAIAVSEARKLHIPVIAITDTNCDPDGIDYLIPGNDDAIKAIKLVSHYIAEAVLQGQAMRDGDSASDEAMEAAMVEASAELGEKQELVDEDDE</sequence>
<organism evidence="7 8">
    <name type="scientific">Desulfofustis limnaeus</name>
    <dbReference type="NCBI Taxonomy" id="2740163"/>
    <lineage>
        <taxon>Bacteria</taxon>
        <taxon>Pseudomonadati</taxon>
        <taxon>Thermodesulfobacteriota</taxon>
        <taxon>Desulfobulbia</taxon>
        <taxon>Desulfobulbales</taxon>
        <taxon>Desulfocapsaceae</taxon>
        <taxon>Desulfofustis</taxon>
    </lineage>
</organism>
<keyword evidence="8" id="KW-1185">Reference proteome</keyword>
<proteinExistence type="inferred from homology"/>
<evidence type="ECO:0000256" key="3">
    <source>
        <dbReference type="ARBA" id="ARBA00023274"/>
    </source>
</evidence>
<dbReference type="PRINTS" id="PR00395">
    <property type="entry name" value="RIBOSOMALS2"/>
</dbReference>
<name>A0ABM7W5K5_9BACT</name>
<evidence type="ECO:0000256" key="5">
    <source>
        <dbReference type="HAMAP-Rule" id="MF_00291"/>
    </source>
</evidence>
<protein>
    <recommendedName>
        <fullName evidence="4 5">Small ribosomal subunit protein uS2</fullName>
    </recommendedName>
</protein>